<dbReference type="CDD" id="cd08502">
    <property type="entry name" value="PBP2_NikA_DppA_OppA_like_16"/>
    <property type="match status" value="1"/>
</dbReference>
<evidence type="ECO:0000256" key="2">
    <source>
        <dbReference type="ARBA" id="ARBA00005695"/>
    </source>
</evidence>
<dbReference type="Gene3D" id="3.10.105.10">
    <property type="entry name" value="Dipeptide-binding Protein, Domain 3"/>
    <property type="match status" value="1"/>
</dbReference>
<dbReference type="PROSITE" id="PS51318">
    <property type="entry name" value="TAT"/>
    <property type="match status" value="1"/>
</dbReference>
<organism evidence="6 7">
    <name type="scientific">Muricoccus vinaceus</name>
    <dbReference type="NCBI Taxonomy" id="424704"/>
    <lineage>
        <taxon>Bacteria</taxon>
        <taxon>Pseudomonadati</taxon>
        <taxon>Pseudomonadota</taxon>
        <taxon>Alphaproteobacteria</taxon>
        <taxon>Acetobacterales</taxon>
        <taxon>Roseomonadaceae</taxon>
        <taxon>Muricoccus</taxon>
    </lineage>
</organism>
<accession>A0ABV6IR01</accession>
<dbReference type="InterPro" id="IPR000914">
    <property type="entry name" value="SBP_5_dom"/>
</dbReference>
<dbReference type="SUPFAM" id="SSF53850">
    <property type="entry name" value="Periplasmic binding protein-like II"/>
    <property type="match status" value="1"/>
</dbReference>
<proteinExistence type="inferred from homology"/>
<evidence type="ECO:0000259" key="5">
    <source>
        <dbReference type="Pfam" id="PF00496"/>
    </source>
</evidence>
<evidence type="ECO:0000256" key="4">
    <source>
        <dbReference type="SAM" id="SignalP"/>
    </source>
</evidence>
<evidence type="ECO:0000256" key="1">
    <source>
        <dbReference type="ARBA" id="ARBA00004418"/>
    </source>
</evidence>
<dbReference type="InterPro" id="IPR030678">
    <property type="entry name" value="Peptide/Ni-bd"/>
</dbReference>
<dbReference type="Gene3D" id="3.40.190.10">
    <property type="entry name" value="Periplasmic binding protein-like II"/>
    <property type="match status" value="1"/>
</dbReference>
<feature type="chain" id="PRO_5046123091" evidence="4">
    <location>
        <begin position="38"/>
        <end position="529"/>
    </location>
</feature>
<dbReference type="Pfam" id="PF00496">
    <property type="entry name" value="SBP_bac_5"/>
    <property type="match status" value="1"/>
</dbReference>
<dbReference type="PANTHER" id="PTHR30290">
    <property type="entry name" value="PERIPLASMIC BINDING COMPONENT OF ABC TRANSPORTER"/>
    <property type="match status" value="1"/>
</dbReference>
<protein>
    <submittedName>
        <fullName evidence="6">ABC transporter substrate-binding protein</fullName>
    </submittedName>
</protein>
<dbReference type="Proteomes" id="UP001589789">
    <property type="component" value="Unassembled WGS sequence"/>
</dbReference>
<gene>
    <name evidence="6" type="ORF">ACFFIC_08850</name>
</gene>
<dbReference type="PIRSF" id="PIRSF002741">
    <property type="entry name" value="MppA"/>
    <property type="match status" value="1"/>
</dbReference>
<feature type="domain" description="Solute-binding protein family 5" evidence="5">
    <location>
        <begin position="81"/>
        <end position="449"/>
    </location>
</feature>
<comment type="similarity">
    <text evidence="2">Belongs to the bacterial solute-binding protein 5 family.</text>
</comment>
<keyword evidence="3 4" id="KW-0732">Signal</keyword>
<dbReference type="PANTHER" id="PTHR30290:SF38">
    <property type="entry name" value="D,D-DIPEPTIDE-BINDING PERIPLASMIC PROTEIN DDPA-RELATED"/>
    <property type="match status" value="1"/>
</dbReference>
<comment type="caution">
    <text evidence="6">The sequence shown here is derived from an EMBL/GenBank/DDBJ whole genome shotgun (WGS) entry which is preliminary data.</text>
</comment>
<keyword evidence="7" id="KW-1185">Reference proteome</keyword>
<dbReference type="InterPro" id="IPR006311">
    <property type="entry name" value="TAT_signal"/>
</dbReference>
<evidence type="ECO:0000313" key="7">
    <source>
        <dbReference type="Proteomes" id="UP001589789"/>
    </source>
</evidence>
<dbReference type="RefSeq" id="WP_377049812.1">
    <property type="nucleotide sequence ID" value="NZ_JBHLVZ010000011.1"/>
</dbReference>
<sequence length="529" mass="58319">MLTHPTAGRVPRRALMRAGAATLAAAGMPFLARPAQAAGTLTLVLESEVVILDPYATTAAITRTFGYHVWDTLFAMAENGEIRPQMVRDHTASPDGLTWTFTLRDGLKFHDGAPVTAADCVASLNRWMPRDPLGRMLQAVVASIEPRGADSFAIVLKEPFPLLLDVLGKPNAPVPFIIPARIIPSNPSARITEIIGSGPFVFRQDQWRAGDRMVLDRNPNYVPREEPPDFLAGGKRVKLDSLVLRVMPDDGTAASALAAGEVDYVQYLAFDQLSRLERSRSVELMGLTGIHMFQGNFRLNHASGPFADPEVRKVLWHLVDQSSIMQAIGIPARFARPGCPSFWMCDAPLETRAGAEPARYDVALAREMLKRTNYKGEPVVMLEVSASISQTAANVFAQAMKEAGFTVDEQVMDWGTVLARRANKQGWSLFPVYSNGVDMVSPLNHFYIASTCADYPGWSCDARIPTLVDRFAKAGSLPEKRQLADQIQTIAYELVPNLMWGQFSRPAGYRNRMKGLIRSSFPIFWEVSV</sequence>
<dbReference type="EMBL" id="JBHLVZ010000011">
    <property type="protein sequence ID" value="MFC0385664.1"/>
    <property type="molecule type" value="Genomic_DNA"/>
</dbReference>
<name>A0ABV6IR01_9PROT</name>
<comment type="subcellular location">
    <subcellularLocation>
        <location evidence="1">Periplasm</location>
    </subcellularLocation>
</comment>
<evidence type="ECO:0000256" key="3">
    <source>
        <dbReference type="ARBA" id="ARBA00022729"/>
    </source>
</evidence>
<feature type="signal peptide" evidence="4">
    <location>
        <begin position="1"/>
        <end position="37"/>
    </location>
</feature>
<dbReference type="InterPro" id="IPR039424">
    <property type="entry name" value="SBP_5"/>
</dbReference>
<reference evidence="6 7" key="1">
    <citation type="submission" date="2024-09" db="EMBL/GenBank/DDBJ databases">
        <authorList>
            <person name="Sun Q."/>
            <person name="Mori K."/>
        </authorList>
    </citation>
    <scope>NUCLEOTIDE SEQUENCE [LARGE SCALE GENOMIC DNA]</scope>
    <source>
        <strain evidence="6 7">CCM 7468</strain>
    </source>
</reference>
<evidence type="ECO:0000313" key="6">
    <source>
        <dbReference type="EMBL" id="MFC0385664.1"/>
    </source>
</evidence>